<sequence length="643" mass="70982">MSDTCIVCLGDLSIGIDAVVEQHPAAATSATAPTAVTSPAQVQPTPNSHHDNTTLAPPELIAHIQPCGHDLHNECLKPWVERANSCPICRANFHLVELKHHVGGDVVESYIVQDKTQVAEVDPSLFLEVPEEEDANETCQECGEADNEDILVYCDGCNKLWHTYCAGMDEVPYAAWFCEKCDDARATDPQLRSTRRVHNAAGRRRTRGMERRRRNHNATRDDGWNQVWQSVWSSLHIDLDFPYDDETNHASMMRRHRQAVETNRREQEAWEARMRVAELAGAGNSFRETESTLLEETNHRRAGPHAPPQESAEEIAAWNAFALAKTEAAEAGPSTARRRKRKSRTSSPITSQGTNGTPSSPREAKRRRMSVTPQVQRRIPLPARSSPARSSPAPQAIARPTRRLSPPSRPPMVLDNATPTFLQSLLQEVEDSTGPANLQIHRPSPRHIGSPAAEHQSPRPSSPATSNPSSPRALSTTPPPLPNGFRPSSPPGLSSTIEPIFPPYSPQRSTSPGIKEQSPEPTARPNGTRVSSPPNIARPKPRRPRIPISAGDAAQRTRSHDTSPVRSSADNKADVQKLVSAALKPHYHKQEITKDEYTTINRDVSRMLYDKIGDFEALDLEGRARWEKIAGDEVSKAVTALKV</sequence>
<accession>A0AAN7TA05</accession>
<feature type="compositionally biased region" description="Low complexity" evidence="5">
    <location>
        <begin position="377"/>
        <end position="406"/>
    </location>
</feature>
<comment type="caution">
    <text evidence="8">The sequence shown here is derived from an EMBL/GenBank/DDBJ whole genome shotgun (WGS) entry which is preliminary data.</text>
</comment>
<dbReference type="SMART" id="SM00184">
    <property type="entry name" value="RING"/>
    <property type="match status" value="1"/>
</dbReference>
<feature type="domain" description="PHD-type" evidence="6">
    <location>
        <begin position="136"/>
        <end position="184"/>
    </location>
</feature>
<feature type="compositionally biased region" description="Low complexity" evidence="5">
    <location>
        <begin position="458"/>
        <end position="471"/>
    </location>
</feature>
<dbReference type="InterPro" id="IPR019786">
    <property type="entry name" value="Zinc_finger_PHD-type_CS"/>
</dbReference>
<dbReference type="PROSITE" id="PS50089">
    <property type="entry name" value="ZF_RING_2"/>
    <property type="match status" value="1"/>
</dbReference>
<evidence type="ECO:0000256" key="1">
    <source>
        <dbReference type="ARBA" id="ARBA00022723"/>
    </source>
</evidence>
<dbReference type="Pfam" id="PF13639">
    <property type="entry name" value="zf-RING_2"/>
    <property type="match status" value="1"/>
</dbReference>
<dbReference type="SUPFAM" id="SSF57850">
    <property type="entry name" value="RING/U-box"/>
    <property type="match status" value="1"/>
</dbReference>
<dbReference type="SUPFAM" id="SSF57903">
    <property type="entry name" value="FYVE/PHD zinc finger"/>
    <property type="match status" value="1"/>
</dbReference>
<keyword evidence="9" id="KW-1185">Reference proteome</keyword>
<feature type="region of interest" description="Disordered" evidence="5">
    <location>
        <begin position="28"/>
        <end position="51"/>
    </location>
</feature>
<feature type="compositionally biased region" description="Basic and acidic residues" evidence="5">
    <location>
        <begin position="558"/>
        <end position="573"/>
    </location>
</feature>
<dbReference type="EMBL" id="JAVRRJ010000001">
    <property type="protein sequence ID" value="KAK5091716.1"/>
    <property type="molecule type" value="Genomic_DNA"/>
</dbReference>
<evidence type="ECO:0000256" key="4">
    <source>
        <dbReference type="PROSITE-ProRule" id="PRU00175"/>
    </source>
</evidence>
<evidence type="ECO:0000256" key="3">
    <source>
        <dbReference type="ARBA" id="ARBA00022833"/>
    </source>
</evidence>
<keyword evidence="2 4" id="KW-0863">Zinc-finger</keyword>
<dbReference type="InterPro" id="IPR013083">
    <property type="entry name" value="Znf_RING/FYVE/PHD"/>
</dbReference>
<evidence type="ECO:0008006" key="10">
    <source>
        <dbReference type="Google" id="ProtNLM"/>
    </source>
</evidence>
<evidence type="ECO:0000313" key="9">
    <source>
        <dbReference type="Proteomes" id="UP001309876"/>
    </source>
</evidence>
<name>A0AAN7TA05_9EURO</name>
<organism evidence="8 9">
    <name type="scientific">Lithohypha guttulata</name>
    <dbReference type="NCBI Taxonomy" id="1690604"/>
    <lineage>
        <taxon>Eukaryota</taxon>
        <taxon>Fungi</taxon>
        <taxon>Dikarya</taxon>
        <taxon>Ascomycota</taxon>
        <taxon>Pezizomycotina</taxon>
        <taxon>Eurotiomycetes</taxon>
        <taxon>Chaetothyriomycetidae</taxon>
        <taxon>Chaetothyriales</taxon>
        <taxon>Trichomeriaceae</taxon>
        <taxon>Lithohypha</taxon>
    </lineage>
</organism>
<reference evidence="8 9" key="1">
    <citation type="submission" date="2023-08" db="EMBL/GenBank/DDBJ databases">
        <title>Black Yeasts Isolated from many extreme environments.</title>
        <authorList>
            <person name="Coleine C."/>
            <person name="Stajich J.E."/>
            <person name="Selbmann L."/>
        </authorList>
    </citation>
    <scope>NUCLEOTIDE SEQUENCE [LARGE SCALE GENOMIC DNA]</scope>
    <source>
        <strain evidence="8 9">CCFEE 5910</strain>
    </source>
</reference>
<dbReference type="Pfam" id="PF00628">
    <property type="entry name" value="PHD"/>
    <property type="match status" value="1"/>
</dbReference>
<dbReference type="InterPro" id="IPR019787">
    <property type="entry name" value="Znf_PHD-finger"/>
</dbReference>
<dbReference type="GO" id="GO:0008270">
    <property type="term" value="F:zinc ion binding"/>
    <property type="evidence" value="ECO:0007669"/>
    <property type="project" value="UniProtKB-KW"/>
</dbReference>
<dbReference type="PANTHER" id="PTHR12618:SF20">
    <property type="entry name" value="PHD AND RING FINGER DOMAIN-CONTAINING PROTEIN 1"/>
    <property type="match status" value="1"/>
</dbReference>
<evidence type="ECO:0000259" key="7">
    <source>
        <dbReference type="PROSITE" id="PS50089"/>
    </source>
</evidence>
<feature type="region of interest" description="Disordered" evidence="5">
    <location>
        <begin position="327"/>
        <end position="416"/>
    </location>
</feature>
<dbReference type="PROSITE" id="PS01359">
    <property type="entry name" value="ZF_PHD_1"/>
    <property type="match status" value="1"/>
</dbReference>
<dbReference type="SMART" id="SM00249">
    <property type="entry name" value="PHD"/>
    <property type="match status" value="1"/>
</dbReference>
<dbReference type="InterPro" id="IPR011011">
    <property type="entry name" value="Znf_FYVE_PHD"/>
</dbReference>
<gene>
    <name evidence="8" type="ORF">LTR05_001901</name>
</gene>
<protein>
    <recommendedName>
        <fullName evidence="10">PHD and RING finger domain-containing protein</fullName>
    </recommendedName>
</protein>
<dbReference type="Gene3D" id="3.30.40.10">
    <property type="entry name" value="Zinc/RING finger domain, C3HC4 (zinc finger)"/>
    <property type="match status" value="2"/>
</dbReference>
<feature type="compositionally biased region" description="Basic residues" evidence="5">
    <location>
        <begin position="195"/>
        <end position="217"/>
    </location>
</feature>
<keyword evidence="3" id="KW-0862">Zinc</keyword>
<evidence type="ECO:0000259" key="6">
    <source>
        <dbReference type="PROSITE" id="PS50016"/>
    </source>
</evidence>
<dbReference type="InterPro" id="IPR001841">
    <property type="entry name" value="Znf_RING"/>
</dbReference>
<feature type="region of interest" description="Disordered" evidence="5">
    <location>
        <begin position="432"/>
        <end position="573"/>
    </location>
</feature>
<keyword evidence="1" id="KW-0479">Metal-binding</keyword>
<proteinExistence type="predicted"/>
<feature type="compositionally biased region" description="Low complexity" evidence="5">
    <location>
        <begin position="28"/>
        <end position="40"/>
    </location>
</feature>
<dbReference type="Proteomes" id="UP001309876">
    <property type="component" value="Unassembled WGS sequence"/>
</dbReference>
<dbReference type="AlphaFoldDB" id="A0AAN7TA05"/>
<feature type="region of interest" description="Disordered" evidence="5">
    <location>
        <begin position="195"/>
        <end position="218"/>
    </location>
</feature>
<dbReference type="InterPro" id="IPR001965">
    <property type="entry name" value="Znf_PHD"/>
</dbReference>
<dbReference type="InterPro" id="IPR047157">
    <property type="entry name" value="PHRF1/Atg35"/>
</dbReference>
<dbReference type="PANTHER" id="PTHR12618">
    <property type="entry name" value="PHD AND RING FINGER DOMAIN-CONTAINING PROTEIN 1"/>
    <property type="match status" value="1"/>
</dbReference>
<feature type="domain" description="RING-type" evidence="7">
    <location>
        <begin position="5"/>
        <end position="90"/>
    </location>
</feature>
<evidence type="ECO:0000256" key="2">
    <source>
        <dbReference type="ARBA" id="ARBA00022771"/>
    </source>
</evidence>
<dbReference type="PROSITE" id="PS50016">
    <property type="entry name" value="ZF_PHD_2"/>
    <property type="match status" value="1"/>
</dbReference>
<evidence type="ECO:0000313" key="8">
    <source>
        <dbReference type="EMBL" id="KAK5091716.1"/>
    </source>
</evidence>
<evidence type="ECO:0000256" key="5">
    <source>
        <dbReference type="SAM" id="MobiDB-lite"/>
    </source>
</evidence>